<dbReference type="EC" id="1.14.99.56" evidence="15"/>
<keyword evidence="12" id="KW-0624">Polysaccharide degradation</keyword>
<dbReference type="PANTHER" id="PTHR33353">
    <property type="entry name" value="PUTATIVE (AFU_ORTHOLOGUE AFUA_1G12560)-RELATED"/>
    <property type="match status" value="1"/>
</dbReference>
<dbReference type="Gene3D" id="2.70.50.70">
    <property type="match status" value="2"/>
</dbReference>
<comment type="cofactor">
    <cofactor evidence="1">
        <name>Cu(2+)</name>
        <dbReference type="ChEBI" id="CHEBI:29036"/>
    </cofactor>
</comment>
<evidence type="ECO:0000256" key="12">
    <source>
        <dbReference type="ARBA" id="ARBA00023326"/>
    </source>
</evidence>
<comment type="caution">
    <text evidence="18">The sequence shown here is derived from an EMBL/GenBank/DDBJ whole genome shotgun (WGS) entry which is preliminary data.</text>
</comment>
<dbReference type="GO" id="GO:0005576">
    <property type="term" value="C:extracellular region"/>
    <property type="evidence" value="ECO:0007669"/>
    <property type="project" value="UniProtKB-SubCell"/>
</dbReference>
<dbReference type="STRING" id="983506.L8WEV7"/>
<evidence type="ECO:0000256" key="3">
    <source>
        <dbReference type="ARBA" id="ARBA00022525"/>
    </source>
</evidence>
<dbReference type="EMBL" id="AFRT01003288">
    <property type="protein sequence ID" value="ELU36500.1"/>
    <property type="molecule type" value="Genomic_DNA"/>
</dbReference>
<keyword evidence="18" id="KW-0378">Hydrolase</keyword>
<reference evidence="18 19" key="1">
    <citation type="journal article" date="2013" name="Nat. Commun.">
        <title>The evolution and pathogenic mechanisms of the rice sheath blight pathogen.</title>
        <authorList>
            <person name="Zheng A."/>
            <person name="Lin R."/>
            <person name="Xu L."/>
            <person name="Qin P."/>
            <person name="Tang C."/>
            <person name="Ai P."/>
            <person name="Zhang D."/>
            <person name="Liu Y."/>
            <person name="Sun Z."/>
            <person name="Feng H."/>
            <person name="Wang Y."/>
            <person name="Chen Y."/>
            <person name="Liang X."/>
            <person name="Fu R."/>
            <person name="Li Q."/>
            <person name="Zhang J."/>
            <person name="Yu X."/>
            <person name="Xie Z."/>
            <person name="Ding L."/>
            <person name="Guan P."/>
            <person name="Tang J."/>
            <person name="Liang Y."/>
            <person name="Wang S."/>
            <person name="Deng Q."/>
            <person name="Li S."/>
            <person name="Zhu J."/>
            <person name="Wang L."/>
            <person name="Liu H."/>
            <person name="Li P."/>
        </authorList>
    </citation>
    <scope>NUCLEOTIDE SEQUENCE [LARGE SCALE GENOMIC DNA]</scope>
    <source>
        <strain evidence="19">AG-1 IA</strain>
    </source>
</reference>
<feature type="region of interest" description="Disordered" evidence="16">
    <location>
        <begin position="465"/>
        <end position="485"/>
    </location>
</feature>
<keyword evidence="10" id="KW-1015">Disulfide bond</keyword>
<evidence type="ECO:0000256" key="5">
    <source>
        <dbReference type="ARBA" id="ARBA00022729"/>
    </source>
</evidence>
<sequence>MDPCSYSANRDIWDDFYRPECTPRKNCVNSAVLSTAPAPLEWAVCPHNGWFQAPGSRPRHLMTGRGPQATSAIICNVGKTADAQNLPVNATAAVPAGTTVQFLWTDWQSDHPGPIMTYLAKCPGSCSAFKADSGNIWVKVLSLKPWLAYLLTQLISDQIQEDGYDAVSDRQLYGGPKNPGALWSAPVLGTSSLGSDESGLLGEDLRALHEPFRASYQTLPNSLTPAQTKTPPWASKRLSTVNSTWSATIPKTLQNGEYILRLPFQMKFLDFNVLLRADVHSSILHAVKSQSNELVNQGGTKPLPRGITLPGNYTLTDPVSRYLCDQTVHSTRCAWFLEKVILADRCTYNQVAVHGLVERLERYLPEFLQAHEKKHVELAHQFDEMHEPGLGRRKAEIGVARPQAQIGSRELKLSTPSSTSRPVLAFVGNCPPARDSRYLKRAPERPRATFSSLSIFPNFYFHTSPRNSPSAPHLDRTGPYGATYR</sequence>
<evidence type="ECO:0000256" key="8">
    <source>
        <dbReference type="ARBA" id="ARBA00023008"/>
    </source>
</evidence>
<protein>
    <recommendedName>
        <fullName evidence="15">lytic cellulose monooxygenase (C4-dehydrogenating)</fullName>
        <ecNumber evidence="15">1.14.99.56</ecNumber>
    </recommendedName>
</protein>
<dbReference type="Pfam" id="PF03443">
    <property type="entry name" value="AA9"/>
    <property type="match status" value="1"/>
</dbReference>
<keyword evidence="6" id="KW-0136">Cellulose degradation</keyword>
<evidence type="ECO:0000313" key="19">
    <source>
        <dbReference type="Proteomes" id="UP000011668"/>
    </source>
</evidence>
<gene>
    <name evidence="18" type="ORF">AG1IA_09466</name>
</gene>
<dbReference type="InterPro" id="IPR049892">
    <property type="entry name" value="AA9"/>
</dbReference>
<evidence type="ECO:0000256" key="1">
    <source>
        <dbReference type="ARBA" id="ARBA00001973"/>
    </source>
</evidence>
<keyword evidence="3" id="KW-0964">Secreted</keyword>
<comment type="subcellular location">
    <subcellularLocation>
        <location evidence="2">Secreted</location>
    </subcellularLocation>
</comment>
<evidence type="ECO:0000259" key="17">
    <source>
        <dbReference type="Pfam" id="PF03443"/>
    </source>
</evidence>
<comment type="similarity">
    <text evidence="13">Belongs to the polysaccharide monooxygenase AA9 family.</text>
</comment>
<keyword evidence="9" id="KW-0503">Monooxygenase</keyword>
<evidence type="ECO:0000256" key="6">
    <source>
        <dbReference type="ARBA" id="ARBA00023001"/>
    </source>
</evidence>
<dbReference type="HOGENOM" id="CLU_562811_0_0_1"/>
<evidence type="ECO:0000256" key="9">
    <source>
        <dbReference type="ARBA" id="ARBA00023033"/>
    </source>
</evidence>
<dbReference type="AlphaFoldDB" id="L8WEV7"/>
<keyword evidence="7" id="KW-0560">Oxidoreductase</keyword>
<dbReference type="GO" id="GO:0030245">
    <property type="term" value="P:cellulose catabolic process"/>
    <property type="evidence" value="ECO:0007669"/>
    <property type="project" value="UniProtKB-KW"/>
</dbReference>
<accession>L8WEV7</accession>
<evidence type="ECO:0000256" key="10">
    <source>
        <dbReference type="ARBA" id="ARBA00023157"/>
    </source>
</evidence>
<dbReference type="InterPro" id="IPR005103">
    <property type="entry name" value="AA9_LPMO"/>
</dbReference>
<dbReference type="GO" id="GO:0046872">
    <property type="term" value="F:metal ion binding"/>
    <property type="evidence" value="ECO:0007669"/>
    <property type="project" value="UniProtKB-KW"/>
</dbReference>
<keyword evidence="4" id="KW-0479">Metal-binding</keyword>
<dbReference type="GO" id="GO:0004497">
    <property type="term" value="F:monooxygenase activity"/>
    <property type="evidence" value="ECO:0007669"/>
    <property type="project" value="UniProtKB-KW"/>
</dbReference>
<comment type="catalytic activity">
    <reaction evidence="14">
        <text>[(1-&gt;4)-beta-D-glucosyl]n+m + reduced acceptor + O2 = 4-dehydro-beta-D-glucosyl-[(1-&gt;4)-beta-D-glucosyl]n-1 + [(1-&gt;4)-beta-D-glucosyl]m + acceptor + H2O.</text>
        <dbReference type="EC" id="1.14.99.56"/>
    </reaction>
</comment>
<evidence type="ECO:0000313" key="18">
    <source>
        <dbReference type="EMBL" id="ELU36500.1"/>
    </source>
</evidence>
<dbReference type="Proteomes" id="UP000011668">
    <property type="component" value="Unassembled WGS sequence"/>
</dbReference>
<feature type="domain" description="Auxiliary Activity family 9 catalytic" evidence="17">
    <location>
        <begin position="70"/>
        <end position="141"/>
    </location>
</feature>
<dbReference type="GO" id="GO:0016787">
    <property type="term" value="F:hydrolase activity"/>
    <property type="evidence" value="ECO:0007669"/>
    <property type="project" value="UniProtKB-KW"/>
</dbReference>
<evidence type="ECO:0000256" key="16">
    <source>
        <dbReference type="SAM" id="MobiDB-lite"/>
    </source>
</evidence>
<evidence type="ECO:0000256" key="13">
    <source>
        <dbReference type="ARBA" id="ARBA00044502"/>
    </source>
</evidence>
<evidence type="ECO:0000256" key="7">
    <source>
        <dbReference type="ARBA" id="ARBA00023002"/>
    </source>
</evidence>
<evidence type="ECO:0000256" key="4">
    <source>
        <dbReference type="ARBA" id="ARBA00022723"/>
    </source>
</evidence>
<organism evidence="18 19">
    <name type="scientific">Thanatephorus cucumeris (strain AG1-IA)</name>
    <name type="common">Rice sheath blight fungus</name>
    <name type="synonym">Rhizoctonia solani</name>
    <dbReference type="NCBI Taxonomy" id="983506"/>
    <lineage>
        <taxon>Eukaryota</taxon>
        <taxon>Fungi</taxon>
        <taxon>Dikarya</taxon>
        <taxon>Basidiomycota</taxon>
        <taxon>Agaricomycotina</taxon>
        <taxon>Agaricomycetes</taxon>
        <taxon>Cantharellales</taxon>
        <taxon>Ceratobasidiaceae</taxon>
        <taxon>Rhizoctonia</taxon>
        <taxon>Rhizoctonia solani AG-1</taxon>
    </lineage>
</organism>
<keyword evidence="5" id="KW-0732">Signal</keyword>
<evidence type="ECO:0000256" key="11">
    <source>
        <dbReference type="ARBA" id="ARBA00023277"/>
    </source>
</evidence>
<dbReference type="PANTHER" id="PTHR33353:SF10">
    <property type="entry name" value="ENDO-BETA-1,4-GLUCANASE D"/>
    <property type="match status" value="1"/>
</dbReference>
<evidence type="ECO:0000256" key="14">
    <source>
        <dbReference type="ARBA" id="ARBA00045077"/>
    </source>
</evidence>
<evidence type="ECO:0000256" key="2">
    <source>
        <dbReference type="ARBA" id="ARBA00004613"/>
    </source>
</evidence>
<name>L8WEV7_THACA</name>
<keyword evidence="8" id="KW-0186">Copper</keyword>
<evidence type="ECO:0000256" key="15">
    <source>
        <dbReference type="ARBA" id="ARBA00047174"/>
    </source>
</evidence>
<proteinExistence type="inferred from homology"/>
<dbReference type="OrthoDB" id="4849160at2759"/>
<keyword evidence="11" id="KW-0119">Carbohydrate metabolism</keyword>
<keyword evidence="19" id="KW-1185">Reference proteome</keyword>